<protein>
    <recommendedName>
        <fullName evidence="1">C2H2-type domain-containing protein</fullName>
    </recommendedName>
</protein>
<evidence type="ECO:0000313" key="3">
    <source>
        <dbReference type="Proteomes" id="UP000756921"/>
    </source>
</evidence>
<reference evidence="2" key="1">
    <citation type="journal article" date="2020" name="Mol. Plant Microbe Interact.">
        <title>Genome Sequence of the Biocontrol Agent Coniothyrium minitans strain Conio (IMI 134523).</title>
        <authorList>
            <person name="Patel D."/>
            <person name="Shittu T.A."/>
            <person name="Baroncelli R."/>
            <person name="Muthumeenakshi S."/>
            <person name="Osborne T.H."/>
            <person name="Janganan T.K."/>
            <person name="Sreenivasaprasad S."/>
        </authorList>
    </citation>
    <scope>NUCLEOTIDE SEQUENCE</scope>
    <source>
        <strain evidence="2">Conio</strain>
    </source>
</reference>
<evidence type="ECO:0000313" key="2">
    <source>
        <dbReference type="EMBL" id="KAF9730257.1"/>
    </source>
</evidence>
<dbReference type="PROSITE" id="PS00028">
    <property type="entry name" value="ZINC_FINGER_C2H2_1"/>
    <property type="match status" value="1"/>
</dbReference>
<feature type="domain" description="C2H2-type" evidence="1">
    <location>
        <begin position="49"/>
        <end position="72"/>
    </location>
</feature>
<dbReference type="AlphaFoldDB" id="A0A9P6G7E6"/>
<dbReference type="Proteomes" id="UP000756921">
    <property type="component" value="Unassembled WGS sequence"/>
</dbReference>
<organism evidence="2 3">
    <name type="scientific">Paraphaeosphaeria minitans</name>
    <dbReference type="NCBI Taxonomy" id="565426"/>
    <lineage>
        <taxon>Eukaryota</taxon>
        <taxon>Fungi</taxon>
        <taxon>Dikarya</taxon>
        <taxon>Ascomycota</taxon>
        <taxon>Pezizomycotina</taxon>
        <taxon>Dothideomycetes</taxon>
        <taxon>Pleosporomycetidae</taxon>
        <taxon>Pleosporales</taxon>
        <taxon>Massarineae</taxon>
        <taxon>Didymosphaeriaceae</taxon>
        <taxon>Paraphaeosphaeria</taxon>
    </lineage>
</organism>
<proteinExistence type="predicted"/>
<name>A0A9P6G7E6_9PLEO</name>
<sequence length="76" mass="8904">MIPPHPVCLLCIGRGSYEWRMRPIMRKNVLKKHIKVHFKDPQYQGEFECRHPSCSEKLDGIGHFMRHALDAHGVCH</sequence>
<accession>A0A9P6G7E6</accession>
<keyword evidence="3" id="KW-1185">Reference proteome</keyword>
<dbReference type="OrthoDB" id="5426797at2759"/>
<evidence type="ECO:0000259" key="1">
    <source>
        <dbReference type="PROSITE" id="PS00028"/>
    </source>
</evidence>
<dbReference type="InterPro" id="IPR013087">
    <property type="entry name" value="Znf_C2H2_type"/>
</dbReference>
<dbReference type="EMBL" id="WJXW01000015">
    <property type="protein sequence ID" value="KAF9730257.1"/>
    <property type="molecule type" value="Genomic_DNA"/>
</dbReference>
<gene>
    <name evidence="2" type="ORF">PMIN01_12190</name>
</gene>
<comment type="caution">
    <text evidence="2">The sequence shown here is derived from an EMBL/GenBank/DDBJ whole genome shotgun (WGS) entry which is preliminary data.</text>
</comment>